<dbReference type="Proteomes" id="UP000886749">
    <property type="component" value="Unassembled WGS sequence"/>
</dbReference>
<dbReference type="Pfam" id="PF03129">
    <property type="entry name" value="HGTP_anticodon"/>
    <property type="match status" value="1"/>
</dbReference>
<evidence type="ECO:0000313" key="10">
    <source>
        <dbReference type="EMBL" id="HIR41165.1"/>
    </source>
</evidence>
<dbReference type="SUPFAM" id="SSF55681">
    <property type="entry name" value="Class II aaRS and biotin synthetases"/>
    <property type="match status" value="1"/>
</dbReference>
<feature type="domain" description="Aminoacyl-transfer RNA synthetases class-II family profile" evidence="9">
    <location>
        <begin position="150"/>
        <end position="369"/>
    </location>
</feature>
<comment type="subcellular location">
    <subcellularLocation>
        <location evidence="8">Cytoplasm</location>
    </subcellularLocation>
</comment>
<evidence type="ECO:0000256" key="6">
    <source>
        <dbReference type="ARBA" id="ARBA00022917"/>
    </source>
</evidence>
<dbReference type="GO" id="GO:0005524">
    <property type="term" value="F:ATP binding"/>
    <property type="evidence" value="ECO:0007669"/>
    <property type="project" value="UniProtKB-UniRule"/>
</dbReference>
<dbReference type="Pfam" id="PF00587">
    <property type="entry name" value="tRNA-synt_2b"/>
    <property type="match status" value="1"/>
</dbReference>
<comment type="function">
    <text evidence="8">Catalyzes the attachment of glycine to tRNA(Gly).</text>
</comment>
<comment type="caution">
    <text evidence="10">The sequence shown here is derived from an EMBL/GenBank/DDBJ whole genome shotgun (WGS) entry which is preliminary data.</text>
</comment>
<dbReference type="GO" id="GO:0006426">
    <property type="term" value="P:glycyl-tRNA aminoacylation"/>
    <property type="evidence" value="ECO:0007669"/>
    <property type="project" value="UniProtKB-UniRule"/>
</dbReference>
<comment type="subunit">
    <text evidence="8">Homodimer.</text>
</comment>
<protein>
    <recommendedName>
        <fullName evidence="8">Glycine--tRNA ligase</fullName>
        <ecNumber evidence="8">6.1.1.14</ecNumber>
    </recommendedName>
    <alternativeName>
        <fullName evidence="8">Glycyl-tRNA synthetase</fullName>
        <shortName evidence="8">GlyRS</shortName>
    </alternativeName>
</protein>
<reference evidence="10" key="2">
    <citation type="journal article" date="2021" name="PeerJ">
        <title>Extensive microbial diversity within the chicken gut microbiome revealed by metagenomics and culture.</title>
        <authorList>
            <person name="Gilroy R."/>
            <person name="Ravi A."/>
            <person name="Getino M."/>
            <person name="Pursley I."/>
            <person name="Horton D.L."/>
            <person name="Alikhan N.F."/>
            <person name="Baker D."/>
            <person name="Gharbi K."/>
            <person name="Hall N."/>
            <person name="Watson M."/>
            <person name="Adriaenssens E.M."/>
            <person name="Foster-Nyarko E."/>
            <person name="Jarju S."/>
            <person name="Secka A."/>
            <person name="Antonio M."/>
            <person name="Oren A."/>
            <person name="Chaudhuri R.R."/>
            <person name="La Ragione R."/>
            <person name="Hildebrand F."/>
            <person name="Pallen M.J."/>
        </authorList>
    </citation>
    <scope>NUCLEOTIDE SEQUENCE</scope>
    <source>
        <strain evidence="10">CHK184-25365</strain>
    </source>
</reference>
<keyword evidence="3 8" id="KW-0436">Ligase</keyword>
<dbReference type="GO" id="GO:0004081">
    <property type="term" value="F:bis(5'-nucleosyl)-tetraphosphatase (asymmetrical) activity"/>
    <property type="evidence" value="ECO:0007669"/>
    <property type="project" value="UniProtKB-ARBA"/>
</dbReference>
<evidence type="ECO:0000313" key="11">
    <source>
        <dbReference type="Proteomes" id="UP000886749"/>
    </source>
</evidence>
<dbReference type="HAMAP" id="MF_00253_B">
    <property type="entry name" value="Gly_tRNA_synth_B"/>
    <property type="match status" value="1"/>
</dbReference>
<evidence type="ECO:0000256" key="4">
    <source>
        <dbReference type="ARBA" id="ARBA00022741"/>
    </source>
</evidence>
<feature type="binding site" evidence="8">
    <location>
        <position position="170"/>
    </location>
    <ligand>
        <name>substrate</name>
    </ligand>
</feature>
<evidence type="ECO:0000256" key="3">
    <source>
        <dbReference type="ARBA" id="ARBA00022598"/>
    </source>
</evidence>
<dbReference type="GO" id="GO:0004820">
    <property type="term" value="F:glycine-tRNA ligase activity"/>
    <property type="evidence" value="ECO:0007669"/>
    <property type="project" value="UniProtKB-UniRule"/>
</dbReference>
<dbReference type="GO" id="GO:1990742">
    <property type="term" value="C:microvesicle"/>
    <property type="evidence" value="ECO:0007669"/>
    <property type="project" value="UniProtKB-ARBA"/>
</dbReference>
<dbReference type="InterPro" id="IPR045864">
    <property type="entry name" value="aa-tRNA-synth_II/BPL/LPL"/>
</dbReference>
<name>A0A9D1AJ58_9FIRM</name>
<sequence>MKNTEKTMEMIVNLCKNRGFVYPGSEIYGGLANTWDYGPLGVEFKNNVKKAWWQKFVQESRHNVGLDAALLMNPQVWVASGHVGGFSDPLIDCKECKTRHRADQLIEEQTGENPAGWSNQQMMDYIRDHQIKCPNCGKSNFTDIRQFNLMFKTFQGVTEDAKSEIYLRPETAQGIFVIFANIQRTTRKKLPFGVCQIGKSFRNEITPGNFTFRTREFEQMEMEFFCKPGTDLEWFAYWKEHCHNFLLSLGMKDENLKLRDHDPEELSHYSNATTDIEYLFPFGWGELWGIADRTDFDLTQHINHSGKDLQYFDPETNTRYTPYVIEPSLGADRVALAFLCEAYDEETLTDEKGKQDTRVVLRLHPALAPFKAAVLPLSKKLGEKALEVYDLLSKKFRVDYDETGSIGKRYRREDEIGTPYCITYDFDSVEDGCVTIRDRDTMEQVRLPIDEVAAFLEEKMAF</sequence>
<dbReference type="InterPro" id="IPR033731">
    <property type="entry name" value="GlyRS-like_core"/>
</dbReference>
<dbReference type="InterPro" id="IPR036621">
    <property type="entry name" value="Anticodon-bd_dom_sf"/>
</dbReference>
<dbReference type="Gene3D" id="3.30.930.10">
    <property type="entry name" value="Bira Bifunctional Protein, Domain 2"/>
    <property type="match status" value="1"/>
</dbReference>
<dbReference type="PANTHER" id="PTHR10745">
    <property type="entry name" value="GLYCYL-TRNA SYNTHETASE/DNA POLYMERASE SUBUNIT GAMMA-2"/>
    <property type="match status" value="1"/>
</dbReference>
<evidence type="ECO:0000256" key="5">
    <source>
        <dbReference type="ARBA" id="ARBA00022840"/>
    </source>
</evidence>
<dbReference type="EMBL" id="DVGY01000109">
    <property type="protein sequence ID" value="HIR41165.1"/>
    <property type="molecule type" value="Genomic_DNA"/>
</dbReference>
<evidence type="ECO:0000256" key="8">
    <source>
        <dbReference type="HAMAP-Rule" id="MF_00253"/>
    </source>
</evidence>
<dbReference type="InterPro" id="IPR006195">
    <property type="entry name" value="aa-tRNA-synth_II"/>
</dbReference>
<feature type="binding site" evidence="8">
    <location>
        <begin position="286"/>
        <end position="287"/>
    </location>
    <ligand>
        <name>ATP</name>
        <dbReference type="ChEBI" id="CHEBI:30616"/>
    </ligand>
</feature>
<feature type="binding site" evidence="8">
    <location>
        <begin position="212"/>
        <end position="217"/>
    </location>
    <ligand>
        <name>ATP</name>
        <dbReference type="ChEBI" id="CHEBI:30616"/>
    </ligand>
</feature>
<dbReference type="NCBIfam" id="NF003211">
    <property type="entry name" value="PRK04173.1"/>
    <property type="match status" value="1"/>
</dbReference>
<reference evidence="10" key="1">
    <citation type="submission" date="2020-10" db="EMBL/GenBank/DDBJ databases">
        <authorList>
            <person name="Gilroy R."/>
        </authorList>
    </citation>
    <scope>NUCLEOTIDE SEQUENCE</scope>
    <source>
        <strain evidence="10">CHK184-25365</strain>
    </source>
</reference>
<evidence type="ECO:0000256" key="2">
    <source>
        <dbReference type="ARBA" id="ARBA00022490"/>
    </source>
</evidence>
<dbReference type="SUPFAM" id="SSF52954">
    <property type="entry name" value="Class II aaRS ABD-related"/>
    <property type="match status" value="1"/>
</dbReference>
<dbReference type="InterPro" id="IPR002315">
    <property type="entry name" value="tRNA-synt_gly"/>
</dbReference>
<evidence type="ECO:0000256" key="1">
    <source>
        <dbReference type="ARBA" id="ARBA00008226"/>
    </source>
</evidence>
<dbReference type="InterPro" id="IPR004154">
    <property type="entry name" value="Anticodon-bd"/>
</dbReference>
<feature type="binding site" evidence="8">
    <location>
        <begin position="330"/>
        <end position="333"/>
    </location>
    <ligand>
        <name>ATP</name>
        <dbReference type="ChEBI" id="CHEBI:30616"/>
    </ligand>
</feature>
<accession>A0A9D1AJ58</accession>
<dbReference type="InterPro" id="IPR027031">
    <property type="entry name" value="Gly-tRNA_synthase/POLG2"/>
</dbReference>
<comment type="catalytic activity">
    <reaction evidence="8">
        <text>tRNA(Gly) + glycine + ATP = glycyl-tRNA(Gly) + AMP + diphosphate</text>
        <dbReference type="Rhea" id="RHEA:16013"/>
        <dbReference type="Rhea" id="RHEA-COMP:9664"/>
        <dbReference type="Rhea" id="RHEA-COMP:9683"/>
        <dbReference type="ChEBI" id="CHEBI:30616"/>
        <dbReference type="ChEBI" id="CHEBI:33019"/>
        <dbReference type="ChEBI" id="CHEBI:57305"/>
        <dbReference type="ChEBI" id="CHEBI:78442"/>
        <dbReference type="ChEBI" id="CHEBI:78522"/>
        <dbReference type="ChEBI" id="CHEBI:456215"/>
        <dbReference type="EC" id="6.1.1.14"/>
    </reaction>
</comment>
<dbReference type="AlphaFoldDB" id="A0A9D1AJ58"/>
<dbReference type="GO" id="GO:0005829">
    <property type="term" value="C:cytosol"/>
    <property type="evidence" value="ECO:0007669"/>
    <property type="project" value="UniProtKB-ARBA"/>
</dbReference>
<evidence type="ECO:0000256" key="7">
    <source>
        <dbReference type="ARBA" id="ARBA00023146"/>
    </source>
</evidence>
<feature type="binding site" evidence="8">
    <location>
        <position position="101"/>
    </location>
    <ligand>
        <name>substrate</name>
    </ligand>
</feature>
<dbReference type="PRINTS" id="PR01043">
    <property type="entry name" value="TRNASYNTHGLY"/>
</dbReference>
<dbReference type="CDD" id="cd00774">
    <property type="entry name" value="GlyRS-like_core"/>
    <property type="match status" value="1"/>
</dbReference>
<organism evidence="10 11">
    <name type="scientific">Candidatus Egerieicola pullicola</name>
    <dbReference type="NCBI Taxonomy" id="2840775"/>
    <lineage>
        <taxon>Bacteria</taxon>
        <taxon>Bacillati</taxon>
        <taxon>Bacillota</taxon>
        <taxon>Clostridia</taxon>
        <taxon>Eubacteriales</taxon>
        <taxon>Oscillospiraceae</taxon>
        <taxon>Oscillospiraceae incertae sedis</taxon>
        <taxon>Candidatus Egerieicola</taxon>
    </lineage>
</organism>
<keyword evidence="7 8" id="KW-0030">Aminoacyl-tRNA synthetase</keyword>
<keyword evidence="2 8" id="KW-0963">Cytoplasm</keyword>
<dbReference type="PROSITE" id="PS50862">
    <property type="entry name" value="AA_TRNA_LIGASE_II"/>
    <property type="match status" value="1"/>
</dbReference>
<gene>
    <name evidence="8" type="primary">glyQS</name>
    <name evidence="10" type="ORF">IAB36_05000</name>
</gene>
<dbReference type="CDD" id="cd00858">
    <property type="entry name" value="GlyRS_anticodon"/>
    <property type="match status" value="1"/>
</dbReference>
<dbReference type="EC" id="6.1.1.14" evidence="8"/>
<dbReference type="GO" id="GO:0015966">
    <property type="term" value="P:diadenosine tetraphosphate biosynthetic process"/>
    <property type="evidence" value="ECO:0007669"/>
    <property type="project" value="UniProtKB-ARBA"/>
</dbReference>
<dbReference type="FunFam" id="3.40.50.800:FF:000002">
    <property type="entry name" value="Glycine--tRNA ligase"/>
    <property type="match status" value="1"/>
</dbReference>
<dbReference type="NCBIfam" id="TIGR00389">
    <property type="entry name" value="glyS_dimeric"/>
    <property type="match status" value="1"/>
</dbReference>
<feature type="binding site" evidence="8">
    <location>
        <begin position="326"/>
        <end position="330"/>
    </location>
    <ligand>
        <name>substrate</name>
    </ligand>
</feature>
<keyword evidence="5 8" id="KW-0067">ATP-binding</keyword>
<proteinExistence type="inferred from homology"/>
<feature type="binding site" evidence="8">
    <location>
        <begin position="217"/>
        <end position="221"/>
    </location>
    <ligand>
        <name>substrate</name>
    </ligand>
</feature>
<dbReference type="Gene3D" id="3.40.50.800">
    <property type="entry name" value="Anticodon-binding domain"/>
    <property type="match status" value="1"/>
</dbReference>
<feature type="binding site" evidence="8">
    <location>
        <begin position="202"/>
        <end position="204"/>
    </location>
    <ligand>
        <name>ATP</name>
        <dbReference type="ChEBI" id="CHEBI:30616"/>
    </ligand>
</feature>
<evidence type="ECO:0000259" key="9">
    <source>
        <dbReference type="PROSITE" id="PS50862"/>
    </source>
</evidence>
<dbReference type="GO" id="GO:0016740">
    <property type="term" value="F:transferase activity"/>
    <property type="evidence" value="ECO:0007669"/>
    <property type="project" value="UniProtKB-ARBA"/>
</dbReference>
<dbReference type="GO" id="GO:0070062">
    <property type="term" value="C:extracellular exosome"/>
    <property type="evidence" value="ECO:0007669"/>
    <property type="project" value="UniProtKB-ARBA"/>
</dbReference>
<dbReference type="InterPro" id="IPR002314">
    <property type="entry name" value="aa-tRNA-synt_IIb"/>
</dbReference>
<keyword evidence="6 8" id="KW-0648">Protein biosynthesis</keyword>
<dbReference type="PANTHER" id="PTHR10745:SF8">
    <property type="entry name" value="DNA POLYMERASE SUBUNIT GAMMA-2, MITOCHONDRIAL"/>
    <property type="match status" value="1"/>
</dbReference>
<comment type="similarity">
    <text evidence="1 8">Belongs to the class-II aminoacyl-tRNA synthetase family.</text>
</comment>
<dbReference type="InterPro" id="IPR022961">
    <property type="entry name" value="Gly_tRNA_ligase_bac"/>
</dbReference>
<keyword evidence="4 8" id="KW-0547">Nucleotide-binding</keyword>
<dbReference type="GO" id="GO:0140096">
    <property type="term" value="F:catalytic activity, acting on a protein"/>
    <property type="evidence" value="ECO:0007669"/>
    <property type="project" value="UniProtKB-ARBA"/>
</dbReference>